<keyword evidence="3 7" id="KW-0812">Transmembrane</keyword>
<feature type="region of interest" description="Disordered" evidence="6">
    <location>
        <begin position="1"/>
        <end position="69"/>
    </location>
</feature>
<feature type="transmembrane region" description="Helical" evidence="7">
    <location>
        <begin position="92"/>
        <end position="113"/>
    </location>
</feature>
<evidence type="ECO:0000256" key="2">
    <source>
        <dbReference type="ARBA" id="ARBA00006843"/>
    </source>
</evidence>
<dbReference type="Pfam" id="PF04505">
    <property type="entry name" value="CD225"/>
    <property type="match status" value="1"/>
</dbReference>
<reference evidence="9" key="1">
    <citation type="submission" date="2025-08" db="UniProtKB">
        <authorList>
            <consortium name="RefSeq"/>
        </authorList>
    </citation>
    <scope>IDENTIFICATION</scope>
</reference>
<comment type="similarity">
    <text evidence="2">Belongs to the CD225/Dispanin family.</text>
</comment>
<dbReference type="RefSeq" id="XP_072835593.1">
    <property type="nucleotide sequence ID" value="XM_072979492.1"/>
</dbReference>
<gene>
    <name evidence="9" type="primary">PMIS2</name>
</gene>
<feature type="compositionally biased region" description="Basic and acidic residues" evidence="6">
    <location>
        <begin position="26"/>
        <end position="36"/>
    </location>
</feature>
<evidence type="ECO:0000313" key="9">
    <source>
        <dbReference type="RefSeq" id="XP_072835593.1"/>
    </source>
</evidence>
<organism evidence="8 9">
    <name type="scientific">Pogona vitticeps</name>
    <name type="common">central bearded dragon</name>
    <dbReference type="NCBI Taxonomy" id="103695"/>
    <lineage>
        <taxon>Eukaryota</taxon>
        <taxon>Metazoa</taxon>
        <taxon>Chordata</taxon>
        <taxon>Craniata</taxon>
        <taxon>Vertebrata</taxon>
        <taxon>Euteleostomi</taxon>
        <taxon>Lepidosauria</taxon>
        <taxon>Squamata</taxon>
        <taxon>Bifurcata</taxon>
        <taxon>Unidentata</taxon>
        <taxon>Episquamata</taxon>
        <taxon>Toxicofera</taxon>
        <taxon>Iguania</taxon>
        <taxon>Acrodonta</taxon>
        <taxon>Agamidae</taxon>
        <taxon>Amphibolurinae</taxon>
        <taxon>Pogona</taxon>
    </lineage>
</organism>
<proteinExistence type="inferred from homology"/>
<comment type="subcellular location">
    <subcellularLocation>
        <location evidence="1">Membrane</location>
    </subcellularLocation>
</comment>
<keyword evidence="5 7" id="KW-0472">Membrane</keyword>
<evidence type="ECO:0000256" key="6">
    <source>
        <dbReference type="SAM" id="MobiDB-lite"/>
    </source>
</evidence>
<evidence type="ECO:0000256" key="1">
    <source>
        <dbReference type="ARBA" id="ARBA00004370"/>
    </source>
</evidence>
<sequence length="172" mass="19086">MSSPKYEKLEDDEEPGDQSSITSLAEQDKKEFEPLKGHTWTQPATSYGSTLPAPPERSTPEMGSYQDPALEPPRVIVSQPVQFVEQPEYLCYSLLAMLFCCFPLGIVALIFSIQTQGANRNRNREDAQRYSNRARTFATLAVGFGLASLVIFIIATVVHHNQTQNSPPPNSP</sequence>
<keyword evidence="8" id="KW-1185">Reference proteome</keyword>
<evidence type="ECO:0000256" key="3">
    <source>
        <dbReference type="ARBA" id="ARBA00022692"/>
    </source>
</evidence>
<evidence type="ECO:0000256" key="5">
    <source>
        <dbReference type="ARBA" id="ARBA00023136"/>
    </source>
</evidence>
<dbReference type="PANTHER" id="PTHR14948:SF46">
    <property type="entry name" value="DISPANIN SUBFAMILY A MEMBER 2B-LIKE-RELATED"/>
    <property type="match status" value="1"/>
</dbReference>
<dbReference type="GeneID" id="140701946"/>
<name>A0ABM5ER21_9SAUR</name>
<evidence type="ECO:0000313" key="8">
    <source>
        <dbReference type="Proteomes" id="UP001652642"/>
    </source>
</evidence>
<dbReference type="Proteomes" id="UP001652642">
    <property type="component" value="Chromosome 9"/>
</dbReference>
<feature type="transmembrane region" description="Helical" evidence="7">
    <location>
        <begin position="134"/>
        <end position="158"/>
    </location>
</feature>
<feature type="compositionally biased region" description="Polar residues" evidence="6">
    <location>
        <begin position="39"/>
        <end position="49"/>
    </location>
</feature>
<keyword evidence="4 7" id="KW-1133">Transmembrane helix</keyword>
<accession>A0ABM5ER21</accession>
<dbReference type="InterPro" id="IPR007593">
    <property type="entry name" value="CD225/Dispanin_fam"/>
</dbReference>
<dbReference type="PANTHER" id="PTHR14948">
    <property type="entry name" value="NG5"/>
    <property type="match status" value="1"/>
</dbReference>
<dbReference type="InterPro" id="IPR051423">
    <property type="entry name" value="CD225/Dispanin"/>
</dbReference>
<protein>
    <submittedName>
        <fullName evidence="9">Transmembrane protein PMIS2</fullName>
    </submittedName>
</protein>
<evidence type="ECO:0000256" key="7">
    <source>
        <dbReference type="SAM" id="Phobius"/>
    </source>
</evidence>
<evidence type="ECO:0000256" key="4">
    <source>
        <dbReference type="ARBA" id="ARBA00022989"/>
    </source>
</evidence>